<comment type="similarity">
    <text evidence="2">Belongs to the class-A beta-lactamase family.</text>
</comment>
<comment type="caution">
    <text evidence="6">The sequence shown here is derived from an EMBL/GenBank/DDBJ whole genome shotgun (WGS) entry which is preliminary data.</text>
</comment>
<reference evidence="6 7" key="1">
    <citation type="submission" date="2019-03" db="EMBL/GenBank/DDBJ databases">
        <title>Genomic Encyclopedia of Archaeal and Bacterial Type Strains, Phase II (KMG-II): from individual species to whole genera.</title>
        <authorList>
            <person name="Goeker M."/>
        </authorList>
    </citation>
    <scope>NUCLEOTIDE SEQUENCE [LARGE SCALE GENOMIC DNA]</scope>
    <source>
        <strain evidence="6 7">DSM 18435</strain>
    </source>
</reference>
<dbReference type="OrthoDB" id="5291324at2"/>
<evidence type="ECO:0000256" key="2">
    <source>
        <dbReference type="ARBA" id="ARBA00009009"/>
    </source>
</evidence>
<dbReference type="GO" id="GO:0008800">
    <property type="term" value="F:beta-lactamase activity"/>
    <property type="evidence" value="ECO:0007669"/>
    <property type="project" value="UniProtKB-EC"/>
</dbReference>
<evidence type="ECO:0000313" key="6">
    <source>
        <dbReference type="EMBL" id="TDQ31375.1"/>
    </source>
</evidence>
<dbReference type="RefSeq" id="WP_133644206.1">
    <property type="nucleotide sequence ID" value="NZ_SNYI01000002.1"/>
</dbReference>
<feature type="chain" id="PRO_5020817300" description="beta-lactamase" evidence="4">
    <location>
        <begin position="21"/>
        <end position="299"/>
    </location>
</feature>
<dbReference type="EMBL" id="SNYI01000002">
    <property type="protein sequence ID" value="TDQ31375.1"/>
    <property type="molecule type" value="Genomic_DNA"/>
</dbReference>
<dbReference type="GO" id="GO:0046677">
    <property type="term" value="P:response to antibiotic"/>
    <property type="evidence" value="ECO:0007669"/>
    <property type="project" value="InterPro"/>
</dbReference>
<evidence type="ECO:0000256" key="3">
    <source>
        <dbReference type="ARBA" id="ARBA00012865"/>
    </source>
</evidence>
<feature type="signal peptide" evidence="4">
    <location>
        <begin position="1"/>
        <end position="20"/>
    </location>
</feature>
<dbReference type="EC" id="3.5.2.6" evidence="3"/>
<evidence type="ECO:0000259" key="5">
    <source>
        <dbReference type="Pfam" id="PF13354"/>
    </source>
</evidence>
<dbReference type="PANTHER" id="PTHR35333:SF3">
    <property type="entry name" value="BETA-LACTAMASE-TYPE TRANSPEPTIDASE FOLD CONTAINING PROTEIN"/>
    <property type="match status" value="1"/>
</dbReference>
<gene>
    <name evidence="6" type="ORF">CLV82_2083</name>
</gene>
<evidence type="ECO:0000256" key="4">
    <source>
        <dbReference type="SAM" id="SignalP"/>
    </source>
</evidence>
<organism evidence="6 7">
    <name type="scientific">Zeaxanthinibacter enoshimensis</name>
    <dbReference type="NCBI Taxonomy" id="392009"/>
    <lineage>
        <taxon>Bacteria</taxon>
        <taxon>Pseudomonadati</taxon>
        <taxon>Bacteroidota</taxon>
        <taxon>Flavobacteriia</taxon>
        <taxon>Flavobacteriales</taxon>
        <taxon>Flavobacteriaceae</taxon>
        <taxon>Zeaxanthinibacter</taxon>
    </lineage>
</organism>
<comment type="catalytic activity">
    <reaction evidence="1">
        <text>a beta-lactam + H2O = a substituted beta-amino acid</text>
        <dbReference type="Rhea" id="RHEA:20401"/>
        <dbReference type="ChEBI" id="CHEBI:15377"/>
        <dbReference type="ChEBI" id="CHEBI:35627"/>
        <dbReference type="ChEBI" id="CHEBI:140347"/>
        <dbReference type="EC" id="3.5.2.6"/>
    </reaction>
</comment>
<proteinExistence type="inferred from homology"/>
<evidence type="ECO:0000313" key="7">
    <source>
        <dbReference type="Proteomes" id="UP000295468"/>
    </source>
</evidence>
<dbReference type="Proteomes" id="UP000295468">
    <property type="component" value="Unassembled WGS sequence"/>
</dbReference>
<feature type="domain" description="Beta-lactamase class A catalytic" evidence="5">
    <location>
        <begin position="123"/>
        <end position="273"/>
    </location>
</feature>
<dbReference type="PANTHER" id="PTHR35333">
    <property type="entry name" value="BETA-LACTAMASE"/>
    <property type="match status" value="1"/>
</dbReference>
<dbReference type="InterPro" id="IPR045155">
    <property type="entry name" value="Beta-lactam_cat"/>
</dbReference>
<evidence type="ECO:0000256" key="1">
    <source>
        <dbReference type="ARBA" id="ARBA00001526"/>
    </source>
</evidence>
<feature type="domain" description="Beta-lactamase class A catalytic" evidence="5">
    <location>
        <begin position="74"/>
        <end position="113"/>
    </location>
</feature>
<dbReference type="InterPro" id="IPR000871">
    <property type="entry name" value="Beta-lactam_class-A"/>
</dbReference>
<dbReference type="Gene3D" id="3.40.710.10">
    <property type="entry name" value="DD-peptidase/beta-lactamase superfamily"/>
    <property type="match status" value="1"/>
</dbReference>
<accession>A0A4R6TP49</accession>
<dbReference type="SUPFAM" id="SSF56601">
    <property type="entry name" value="beta-lactamase/transpeptidase-like"/>
    <property type="match status" value="1"/>
</dbReference>
<protein>
    <recommendedName>
        <fullName evidence="3">beta-lactamase</fullName>
        <ecNumber evidence="3">3.5.2.6</ecNumber>
    </recommendedName>
</protein>
<sequence length="299" mass="34134">MLKRISFIIAALCMVQLSLAQPTLPIAKSEEVKPLTELHSEKLRKLLKTELCNNPTWKRLINNKKMTVGLVDLSDLNNVRYAGINDDHMMYAASLPKIAILLAAMDAMEEGVLEETPEVIEDLTLMIRKSNNQASTRMIDRLGYDRIEATLRNPKYKLYDEEEGGGLWVGKRYAAGGLRHPEPMKGLSHAATTRQVSNFYYMLAMGELVSKERSEQMLEIMVDPGLHHKFVNTLDRIAPKAKLYRKSGSWRNYHSDSALVWGPNRRYIIVVLVDDAYGEQIMRRVVRPLENVIKKSHQL</sequence>
<dbReference type="GO" id="GO:0030655">
    <property type="term" value="P:beta-lactam antibiotic catabolic process"/>
    <property type="evidence" value="ECO:0007669"/>
    <property type="project" value="InterPro"/>
</dbReference>
<dbReference type="InterPro" id="IPR012338">
    <property type="entry name" value="Beta-lactam/transpept-like"/>
</dbReference>
<name>A0A4R6TP49_9FLAO</name>
<keyword evidence="4" id="KW-0732">Signal</keyword>
<keyword evidence="7" id="KW-1185">Reference proteome</keyword>
<dbReference type="AlphaFoldDB" id="A0A4R6TP49"/>
<dbReference type="Pfam" id="PF13354">
    <property type="entry name" value="Beta-lactamase2"/>
    <property type="match status" value="2"/>
</dbReference>